<dbReference type="PANTHER" id="PTHR37016">
    <property type="match status" value="1"/>
</dbReference>
<comment type="subcellular location">
    <subcellularLocation>
        <location evidence="13">Secreted</location>
    </subcellularLocation>
</comment>
<feature type="compositionally biased region" description="Low complexity" evidence="14">
    <location>
        <begin position="521"/>
        <end position="531"/>
    </location>
</feature>
<keyword evidence="13" id="KW-0964">Secreted</keyword>
<feature type="binding site" evidence="12">
    <location>
        <position position="305"/>
    </location>
    <ligand>
        <name>Zn(2+)</name>
        <dbReference type="ChEBI" id="CHEBI:29105"/>
        <note>catalytic</note>
    </ligand>
</feature>
<evidence type="ECO:0000256" key="1">
    <source>
        <dbReference type="ARBA" id="ARBA00001187"/>
    </source>
</evidence>
<keyword evidence="9 13" id="KW-0482">Metalloprotease</keyword>
<dbReference type="Proteomes" id="UP000245956">
    <property type="component" value="Unassembled WGS sequence"/>
</dbReference>
<feature type="region of interest" description="Disordered" evidence="14">
    <location>
        <begin position="508"/>
        <end position="585"/>
    </location>
</feature>
<proteinExistence type="inferred from homology"/>
<dbReference type="CDD" id="cd11008">
    <property type="entry name" value="M35_deuterolysin_like"/>
    <property type="match status" value="1"/>
</dbReference>
<comment type="cofactor">
    <cofactor evidence="12 13">
        <name>Zn(2+)</name>
        <dbReference type="ChEBI" id="CHEBI:29105"/>
    </cofactor>
    <text evidence="12 13">Binds 1 zinc ion per subunit.</text>
</comment>
<keyword evidence="3 13" id="KW-0645">Protease</keyword>
<dbReference type="GO" id="GO:0046872">
    <property type="term" value="F:metal ion binding"/>
    <property type="evidence" value="ECO:0007669"/>
    <property type="project" value="UniProtKB-KW"/>
</dbReference>
<keyword evidence="6 13" id="KW-0732">Signal</keyword>
<comment type="catalytic activity">
    <reaction evidence="1 13">
        <text>Preferential cleavage of bonds with hydrophobic residues in P1'. Also 3-Asn-|-Gln-4 and 8-Gly-|-Ser-9 bonds in insulin B chain.</text>
        <dbReference type="EC" id="3.4.24.39"/>
    </reaction>
</comment>
<evidence type="ECO:0000256" key="13">
    <source>
        <dbReference type="RuleBase" id="RU361126"/>
    </source>
</evidence>
<evidence type="ECO:0000313" key="16">
    <source>
        <dbReference type="Proteomes" id="UP000245956"/>
    </source>
</evidence>
<dbReference type="EMBL" id="LCWV01000017">
    <property type="protein sequence ID" value="PWI67706.1"/>
    <property type="molecule type" value="Genomic_DNA"/>
</dbReference>
<evidence type="ECO:0000256" key="14">
    <source>
        <dbReference type="SAM" id="MobiDB-lite"/>
    </source>
</evidence>
<feature type="chain" id="PRO_5015374437" description="Neutral protease 2" evidence="13">
    <location>
        <begin position="17"/>
        <end position="585"/>
    </location>
</feature>
<evidence type="ECO:0000256" key="12">
    <source>
        <dbReference type="PIRSR" id="PIRSR601384-2"/>
    </source>
</evidence>
<dbReference type="InterPro" id="IPR001384">
    <property type="entry name" value="Peptidase_M35"/>
</dbReference>
<dbReference type="InterPro" id="IPR050414">
    <property type="entry name" value="Fungal_M35_metalloproteases"/>
</dbReference>
<dbReference type="AlphaFoldDB" id="A0A2U3DZQ9"/>
<evidence type="ECO:0000256" key="7">
    <source>
        <dbReference type="ARBA" id="ARBA00022801"/>
    </source>
</evidence>
<evidence type="ECO:0000256" key="6">
    <source>
        <dbReference type="ARBA" id="ARBA00022729"/>
    </source>
</evidence>
<protein>
    <recommendedName>
        <fullName evidence="13">Neutral protease 2</fullName>
        <ecNumber evidence="13">3.4.24.39</ecNumber>
    </recommendedName>
    <alternativeName>
        <fullName evidence="13">Deuterolysin</fullName>
    </alternativeName>
</protein>
<dbReference type="Gene3D" id="3.40.390.10">
    <property type="entry name" value="Collagenase (Catalytic Domain)"/>
    <property type="match status" value="1"/>
</dbReference>
<feature type="binding site" evidence="12">
    <location>
        <position position="309"/>
    </location>
    <ligand>
        <name>Zn(2+)</name>
        <dbReference type="ChEBI" id="CHEBI:29105"/>
        <note>catalytic</note>
    </ligand>
</feature>
<keyword evidence="4 13" id="KW-0165">Cleavage on pair of basic residues</keyword>
<dbReference type="Pfam" id="PF02102">
    <property type="entry name" value="Peptidase_M35"/>
    <property type="match status" value="1"/>
</dbReference>
<evidence type="ECO:0000313" key="15">
    <source>
        <dbReference type="EMBL" id="PWI67706.1"/>
    </source>
</evidence>
<feature type="compositionally biased region" description="Polar residues" evidence="14">
    <location>
        <begin position="539"/>
        <end position="556"/>
    </location>
</feature>
<gene>
    <name evidence="15" type="ORF">PCL_02627</name>
</gene>
<comment type="caution">
    <text evidence="15">The sequence shown here is derived from an EMBL/GenBank/DDBJ whole genome shotgun (WGS) entry which is preliminary data.</text>
</comment>
<evidence type="ECO:0000256" key="11">
    <source>
        <dbReference type="PIRSR" id="PIRSR601384-1"/>
    </source>
</evidence>
<keyword evidence="5 12" id="KW-0479">Metal-binding</keyword>
<name>A0A2U3DZQ9_PURLI</name>
<dbReference type="PANTHER" id="PTHR37016:SF2">
    <property type="entry name" value="NEUTRAL PROTEASE 2 HOMOLOG SNOG_02177"/>
    <property type="match status" value="1"/>
</dbReference>
<dbReference type="GO" id="GO:0006508">
    <property type="term" value="P:proteolysis"/>
    <property type="evidence" value="ECO:0007669"/>
    <property type="project" value="UniProtKB-KW"/>
</dbReference>
<dbReference type="Gene3D" id="2.60.40.2970">
    <property type="match status" value="1"/>
</dbReference>
<evidence type="ECO:0000256" key="4">
    <source>
        <dbReference type="ARBA" id="ARBA00022685"/>
    </source>
</evidence>
<keyword evidence="7 13" id="KW-0378">Hydrolase</keyword>
<evidence type="ECO:0000256" key="10">
    <source>
        <dbReference type="ARBA" id="ARBA00023145"/>
    </source>
</evidence>
<keyword evidence="10" id="KW-0865">Zymogen</keyword>
<dbReference type="SUPFAM" id="SSF55486">
    <property type="entry name" value="Metalloproteases ('zincins'), catalytic domain"/>
    <property type="match status" value="1"/>
</dbReference>
<sequence length="585" mass="62514">MKLISGLATLVSIAAAAPSMVDRASSPLNVKLEKAGNSAIKATISNVGHEDLRIFRPGSIFDSSSVEKAKVKAGDREIGFAGIRKRVSTSKIADASFQHVSAGQSIVVTFDIAATHDLSAGGDFHVVSAGKLMIAGKSGDNKIVKSLPYQSNVLETKIDGAQAAAVRAKANKQWKRTNVQSDCTGERLSVTEQALQNCESLSRTAQQAASSGPAEKMEEFFKASDSNTRNTVAGVFSRVAEECGSTSSGASTYYCTDVGNYCESNVLAYTVPSQSYMVYCDLYFNDLPPLTSTCHAQDQATTNLHECTHLTEIQGTDDLGYGYDAILQLSASEELNNADTQPANEARSAEVWWLHAAMNVGRGLGTGPGRTLLGDESQVTTMIPHTCRSRFSAEAKPGASGFLGRVLGSRSRVKNMSRVKIQGVEPDNVHAACLSFSTALPTLACETPNRLDWSLPRKLVLNPRFFVALGRRANYCASSSISTAKDVQEPTRPSFFIETLPSLFLPPQQCSPQRRCPPAPARRSAATAPAAKHSDNPKSKSNFSLVATRNTKNTTAERGPSSRLLKGSPPHQSTGVIPDPDAFLS</sequence>
<dbReference type="InterPro" id="IPR024079">
    <property type="entry name" value="MetalloPept_cat_dom_sf"/>
</dbReference>
<comment type="function">
    <text evidence="13">Secreted metalloproteinase that allows assimilation of proteinaceous substrates. Shows high activities on basic nuclear substrates such as histone and protamine.</text>
</comment>
<keyword evidence="8 12" id="KW-0862">Zinc</keyword>
<dbReference type="GO" id="GO:0005576">
    <property type="term" value="C:extracellular region"/>
    <property type="evidence" value="ECO:0007669"/>
    <property type="project" value="UniProtKB-SubCell"/>
</dbReference>
<dbReference type="GO" id="GO:0004222">
    <property type="term" value="F:metalloendopeptidase activity"/>
    <property type="evidence" value="ECO:0007669"/>
    <property type="project" value="InterPro"/>
</dbReference>
<evidence type="ECO:0000256" key="9">
    <source>
        <dbReference type="ARBA" id="ARBA00023049"/>
    </source>
</evidence>
<comment type="similarity">
    <text evidence="2 13">Belongs to the peptidase M35 family.</text>
</comment>
<accession>A0A2U3DZQ9</accession>
<evidence type="ECO:0000256" key="5">
    <source>
        <dbReference type="ARBA" id="ARBA00022723"/>
    </source>
</evidence>
<organism evidence="15 16">
    <name type="scientific">Purpureocillium lilacinum</name>
    <name type="common">Paecilomyces lilacinus</name>
    <dbReference type="NCBI Taxonomy" id="33203"/>
    <lineage>
        <taxon>Eukaryota</taxon>
        <taxon>Fungi</taxon>
        <taxon>Dikarya</taxon>
        <taxon>Ascomycota</taxon>
        <taxon>Pezizomycotina</taxon>
        <taxon>Sordariomycetes</taxon>
        <taxon>Hypocreomycetidae</taxon>
        <taxon>Hypocreales</taxon>
        <taxon>Ophiocordycipitaceae</taxon>
        <taxon>Purpureocillium</taxon>
    </lineage>
</organism>
<dbReference type="PRINTS" id="PR00768">
    <property type="entry name" value="DEUTEROLYSIN"/>
</dbReference>
<feature type="signal peptide" evidence="13">
    <location>
        <begin position="1"/>
        <end position="16"/>
    </location>
</feature>
<reference evidence="15 16" key="1">
    <citation type="journal article" date="2016" name="Front. Microbiol.">
        <title>Genome and transcriptome sequences reveal the specific parasitism of the nematophagous Purpureocillium lilacinum 36-1.</title>
        <authorList>
            <person name="Xie J."/>
            <person name="Li S."/>
            <person name="Mo C."/>
            <person name="Xiao X."/>
            <person name="Peng D."/>
            <person name="Wang G."/>
            <person name="Xiao Y."/>
        </authorList>
    </citation>
    <scope>NUCLEOTIDE SEQUENCE [LARGE SCALE GENOMIC DNA]</scope>
    <source>
        <strain evidence="15 16">36-1</strain>
    </source>
</reference>
<evidence type="ECO:0000256" key="3">
    <source>
        <dbReference type="ARBA" id="ARBA00022670"/>
    </source>
</evidence>
<dbReference type="EC" id="3.4.24.39" evidence="13"/>
<feature type="binding site" evidence="12">
    <location>
        <position position="318"/>
    </location>
    <ligand>
        <name>Zn(2+)</name>
        <dbReference type="ChEBI" id="CHEBI:29105"/>
        <note>catalytic</note>
    </ligand>
</feature>
<evidence type="ECO:0000256" key="8">
    <source>
        <dbReference type="ARBA" id="ARBA00022833"/>
    </source>
</evidence>
<evidence type="ECO:0000256" key="2">
    <source>
        <dbReference type="ARBA" id="ARBA00010279"/>
    </source>
</evidence>
<feature type="active site" evidence="11">
    <location>
        <position position="306"/>
    </location>
</feature>